<evidence type="ECO:0000313" key="3">
    <source>
        <dbReference type="Proteomes" id="UP000755667"/>
    </source>
</evidence>
<keyword evidence="4" id="KW-1185">Reference proteome</keyword>
<organism evidence="1 3">
    <name type="scientific">Marivita cryptomonadis</name>
    <dbReference type="NCBI Taxonomy" id="505252"/>
    <lineage>
        <taxon>Bacteria</taxon>
        <taxon>Pseudomonadati</taxon>
        <taxon>Pseudomonadota</taxon>
        <taxon>Alphaproteobacteria</taxon>
        <taxon>Rhodobacterales</taxon>
        <taxon>Roseobacteraceae</taxon>
        <taxon>Marivita</taxon>
    </lineage>
</organism>
<gene>
    <name evidence="1" type="ORF">JQX41_23470</name>
    <name evidence="2" type="ORF">JQX48_23515</name>
</gene>
<sequence>MADVKSFRPAPDVDLAVSWNGGGRSYSGRLAQISDRYIEILRHNLPPQMSEAEMNAVCDALNGTWLQPAAMIEGAIELEVSDAMPELAEKWSIDKEVLLKKLRGMNFAQSVALLEVVEKYWANIRNK</sequence>
<evidence type="ECO:0000313" key="1">
    <source>
        <dbReference type="EMBL" id="MBM2415271.1"/>
    </source>
</evidence>
<dbReference type="Proteomes" id="UP000755667">
    <property type="component" value="Unassembled WGS sequence"/>
</dbReference>
<dbReference type="AlphaFoldDB" id="A0A9Q2S2C0"/>
<evidence type="ECO:0000313" key="2">
    <source>
        <dbReference type="EMBL" id="MBM2419947.1"/>
    </source>
</evidence>
<proteinExistence type="predicted"/>
<evidence type="ECO:0000313" key="4">
    <source>
        <dbReference type="Proteomes" id="UP000809440"/>
    </source>
</evidence>
<protein>
    <submittedName>
        <fullName evidence="1">Uncharacterized protein</fullName>
    </submittedName>
</protein>
<dbReference type="EMBL" id="JAFBXE010000040">
    <property type="protein sequence ID" value="MBM2415271.1"/>
    <property type="molecule type" value="Genomic_DNA"/>
</dbReference>
<comment type="caution">
    <text evidence="1">The sequence shown here is derived from an EMBL/GenBank/DDBJ whole genome shotgun (WGS) entry which is preliminary data.</text>
</comment>
<reference evidence="1 4" key="1">
    <citation type="submission" date="2021-01" db="EMBL/GenBank/DDBJ databases">
        <title>Diatom-associated Roseobacters Show Island Model of Population Structure.</title>
        <authorList>
            <person name="Qu L."/>
            <person name="Feng X."/>
            <person name="Chen Y."/>
            <person name="Li L."/>
            <person name="Wang X."/>
            <person name="Hu Z."/>
            <person name="Wang H."/>
            <person name="Luo H."/>
        </authorList>
    </citation>
    <scope>NUCLEOTIDE SEQUENCE</scope>
    <source>
        <strain evidence="2 4">CC28-63</strain>
        <strain evidence="1">CC28-69</strain>
    </source>
</reference>
<dbReference type="EMBL" id="JAFBXF010000040">
    <property type="protein sequence ID" value="MBM2419947.1"/>
    <property type="molecule type" value="Genomic_DNA"/>
</dbReference>
<name>A0A9Q2S2C0_9RHOB</name>
<dbReference type="RefSeq" id="WP_138488006.1">
    <property type="nucleotide sequence ID" value="NZ_JAFBWU010000040.1"/>
</dbReference>
<accession>A0A9Q2S2C0</accession>
<dbReference type="Proteomes" id="UP000809440">
    <property type="component" value="Unassembled WGS sequence"/>
</dbReference>